<organism evidence="1">
    <name type="scientific">Arundo donax</name>
    <name type="common">Giant reed</name>
    <name type="synonym">Donax arundinaceus</name>
    <dbReference type="NCBI Taxonomy" id="35708"/>
    <lineage>
        <taxon>Eukaryota</taxon>
        <taxon>Viridiplantae</taxon>
        <taxon>Streptophyta</taxon>
        <taxon>Embryophyta</taxon>
        <taxon>Tracheophyta</taxon>
        <taxon>Spermatophyta</taxon>
        <taxon>Magnoliopsida</taxon>
        <taxon>Liliopsida</taxon>
        <taxon>Poales</taxon>
        <taxon>Poaceae</taxon>
        <taxon>PACMAD clade</taxon>
        <taxon>Arundinoideae</taxon>
        <taxon>Arundineae</taxon>
        <taxon>Arundo</taxon>
    </lineage>
</organism>
<name>A0A0A9FRW8_ARUDO</name>
<sequence length="38" mass="4368">MSDKKAHWFKKLHSVARDNSGYQSGTFHYVICHNCTLG</sequence>
<protein>
    <submittedName>
        <fullName evidence="1">Uncharacterized protein</fullName>
    </submittedName>
</protein>
<dbReference type="EMBL" id="GBRH01183892">
    <property type="protein sequence ID" value="JAE14004.1"/>
    <property type="molecule type" value="Transcribed_RNA"/>
</dbReference>
<dbReference type="AlphaFoldDB" id="A0A0A9FRW8"/>
<reference evidence="1" key="1">
    <citation type="submission" date="2014-09" db="EMBL/GenBank/DDBJ databases">
        <authorList>
            <person name="Magalhaes I.L.F."/>
            <person name="Oliveira U."/>
            <person name="Santos F.R."/>
            <person name="Vidigal T.H.D.A."/>
            <person name="Brescovit A.D."/>
            <person name="Santos A.J."/>
        </authorList>
    </citation>
    <scope>NUCLEOTIDE SEQUENCE</scope>
    <source>
        <tissue evidence="1">Shoot tissue taken approximately 20 cm above the soil surface</tissue>
    </source>
</reference>
<accession>A0A0A9FRW8</accession>
<proteinExistence type="predicted"/>
<evidence type="ECO:0000313" key="1">
    <source>
        <dbReference type="EMBL" id="JAE14004.1"/>
    </source>
</evidence>
<reference evidence="1" key="2">
    <citation type="journal article" date="2015" name="Data Brief">
        <title>Shoot transcriptome of the giant reed, Arundo donax.</title>
        <authorList>
            <person name="Barrero R.A."/>
            <person name="Guerrero F.D."/>
            <person name="Moolhuijzen P."/>
            <person name="Goolsby J.A."/>
            <person name="Tidwell J."/>
            <person name="Bellgard S.E."/>
            <person name="Bellgard M.I."/>
        </authorList>
    </citation>
    <scope>NUCLEOTIDE SEQUENCE</scope>
    <source>
        <tissue evidence="1">Shoot tissue taken approximately 20 cm above the soil surface</tissue>
    </source>
</reference>